<sequence>MVSALLVDALNNPTKALQDLFATYVDDIDKFPSAVAAHFSSVFLKTDDIFREIPPLDVSHPPAIHPNRALIRFRAMIQDNSPSPEMYLQVLEGNKCGGWGISQELSDDSWSCGFDYSMLKECHTMWAVTVPGEASWFIEGSERSCMVDPTHHPPQPHKFPIPDIPHIGVQIKIYDGDLARSLKLTDIATFVGILTSEPIGVESNDLPTVPTLHVLFHRMDSLESVEPLIHGHNAGIRESLMEWIASEALGGDRDAAEWVLLSAIAKVHSRVIPLLPPSLTLSRFPQPKEASAIPTLSYVLSEILPLFITVPLSLGTLNKVNFTPESIEEDLHSGVLQVSQGTTILLTENGIQEGQLVEKGIMNIHAIQELINSQTLEYKFPYSKFSFPSAISFIICSEGGRSAFFQTHTNTPWQGDSSVDLYKSKTEVVTPSSEKLTAFRSFIFAAKASVGSILVSEETSEYIQNDFVRLRQGDQTITADDLIHLMKVSRLLAASMGASEVTAEVWERTKALDIRRKGRF</sequence>
<reference evidence="1" key="1">
    <citation type="journal article" date="2021" name="New Phytol.">
        <title>Evolutionary innovations through gain and loss of genes in the ectomycorrhizal Boletales.</title>
        <authorList>
            <person name="Wu G."/>
            <person name="Miyauchi S."/>
            <person name="Morin E."/>
            <person name="Kuo A."/>
            <person name="Drula E."/>
            <person name="Varga T."/>
            <person name="Kohler A."/>
            <person name="Feng B."/>
            <person name="Cao Y."/>
            <person name="Lipzen A."/>
            <person name="Daum C."/>
            <person name="Hundley H."/>
            <person name="Pangilinan J."/>
            <person name="Johnson J."/>
            <person name="Barry K."/>
            <person name="LaButti K."/>
            <person name="Ng V."/>
            <person name="Ahrendt S."/>
            <person name="Min B."/>
            <person name="Choi I.G."/>
            <person name="Park H."/>
            <person name="Plett J.M."/>
            <person name="Magnuson J."/>
            <person name="Spatafora J.W."/>
            <person name="Nagy L.G."/>
            <person name="Henrissat B."/>
            <person name="Grigoriev I.V."/>
            <person name="Yang Z.L."/>
            <person name="Xu J."/>
            <person name="Martin F.M."/>
        </authorList>
    </citation>
    <scope>NUCLEOTIDE SEQUENCE</scope>
    <source>
        <strain evidence="1">ATCC 28755</strain>
    </source>
</reference>
<evidence type="ECO:0000313" key="1">
    <source>
        <dbReference type="EMBL" id="KAH7906482.1"/>
    </source>
</evidence>
<proteinExistence type="predicted"/>
<comment type="caution">
    <text evidence="1">The sequence shown here is derived from an EMBL/GenBank/DDBJ whole genome shotgun (WGS) entry which is preliminary data.</text>
</comment>
<gene>
    <name evidence="1" type="ORF">BJ138DRAFT_1162533</name>
</gene>
<evidence type="ECO:0000313" key="2">
    <source>
        <dbReference type="Proteomes" id="UP000790377"/>
    </source>
</evidence>
<accession>A0ACB8A1D6</accession>
<organism evidence="1 2">
    <name type="scientific">Hygrophoropsis aurantiaca</name>
    <dbReference type="NCBI Taxonomy" id="72124"/>
    <lineage>
        <taxon>Eukaryota</taxon>
        <taxon>Fungi</taxon>
        <taxon>Dikarya</taxon>
        <taxon>Basidiomycota</taxon>
        <taxon>Agaricomycotina</taxon>
        <taxon>Agaricomycetes</taxon>
        <taxon>Agaricomycetidae</taxon>
        <taxon>Boletales</taxon>
        <taxon>Coniophorineae</taxon>
        <taxon>Hygrophoropsidaceae</taxon>
        <taxon>Hygrophoropsis</taxon>
    </lineage>
</organism>
<protein>
    <submittedName>
        <fullName evidence="1">Alanine racemase-domain-containing protein</fullName>
    </submittedName>
</protein>
<dbReference type="EMBL" id="MU268013">
    <property type="protein sequence ID" value="KAH7906482.1"/>
    <property type="molecule type" value="Genomic_DNA"/>
</dbReference>
<keyword evidence="2" id="KW-1185">Reference proteome</keyword>
<dbReference type="Proteomes" id="UP000790377">
    <property type="component" value="Unassembled WGS sequence"/>
</dbReference>
<name>A0ACB8A1D6_9AGAM</name>